<sequence>AKTQAVVTISKSRHKLVTKFDAAARRSSNRAEHLENAAQIMKAGVLRVGGVLLMPESLMLQDKKMVGSTMIFKAESIEAVRTLVERDIYYTSGVWDLERLVILPFIAATPLP</sequence>
<dbReference type="Gene3D" id="3.30.70.1060">
    <property type="entry name" value="Dimeric alpha+beta barrel"/>
    <property type="match status" value="1"/>
</dbReference>
<dbReference type="PANTHER" id="PTHR33606">
    <property type="entry name" value="PROTEIN YCII"/>
    <property type="match status" value="1"/>
</dbReference>
<dbReference type="InterPro" id="IPR011008">
    <property type="entry name" value="Dimeric_a/b-barrel"/>
</dbReference>
<dbReference type="AlphaFoldDB" id="A0AAD7I6F6"/>
<reference evidence="2" key="1">
    <citation type="submission" date="2023-03" db="EMBL/GenBank/DDBJ databases">
        <title>Massive genome expansion in bonnet fungi (Mycena s.s.) driven by repeated elements and novel gene families across ecological guilds.</title>
        <authorList>
            <consortium name="Lawrence Berkeley National Laboratory"/>
            <person name="Harder C.B."/>
            <person name="Miyauchi S."/>
            <person name="Viragh M."/>
            <person name="Kuo A."/>
            <person name="Thoen E."/>
            <person name="Andreopoulos B."/>
            <person name="Lu D."/>
            <person name="Skrede I."/>
            <person name="Drula E."/>
            <person name="Henrissat B."/>
            <person name="Morin E."/>
            <person name="Kohler A."/>
            <person name="Barry K."/>
            <person name="LaButti K."/>
            <person name="Morin E."/>
            <person name="Salamov A."/>
            <person name="Lipzen A."/>
            <person name="Mereny Z."/>
            <person name="Hegedus B."/>
            <person name="Baldrian P."/>
            <person name="Stursova M."/>
            <person name="Weitz H."/>
            <person name="Taylor A."/>
            <person name="Grigoriev I.V."/>
            <person name="Nagy L.G."/>
            <person name="Martin F."/>
            <person name="Kauserud H."/>
        </authorList>
    </citation>
    <scope>NUCLEOTIDE SEQUENCE</scope>
    <source>
        <strain evidence="2">CBHHK188m</strain>
    </source>
</reference>
<dbReference type="EMBL" id="JARJLG010000157">
    <property type="protein sequence ID" value="KAJ7735105.1"/>
    <property type="molecule type" value="Genomic_DNA"/>
</dbReference>
<evidence type="ECO:0000313" key="2">
    <source>
        <dbReference type="EMBL" id="KAJ7735105.1"/>
    </source>
</evidence>
<dbReference type="SUPFAM" id="SSF54909">
    <property type="entry name" value="Dimeric alpha+beta barrel"/>
    <property type="match status" value="1"/>
</dbReference>
<evidence type="ECO:0000313" key="3">
    <source>
        <dbReference type="Proteomes" id="UP001215280"/>
    </source>
</evidence>
<proteinExistence type="predicted"/>
<accession>A0AAD7I6F6</accession>
<comment type="caution">
    <text evidence="2">The sequence shown here is derived from an EMBL/GenBank/DDBJ whole genome shotgun (WGS) entry which is preliminary data.</text>
</comment>
<name>A0AAD7I6F6_9AGAR</name>
<dbReference type="Proteomes" id="UP001215280">
    <property type="component" value="Unassembled WGS sequence"/>
</dbReference>
<evidence type="ECO:0000259" key="1">
    <source>
        <dbReference type="Pfam" id="PF03795"/>
    </source>
</evidence>
<keyword evidence="3" id="KW-1185">Reference proteome</keyword>
<feature type="domain" description="YCII-related" evidence="1">
    <location>
        <begin position="22"/>
        <end position="96"/>
    </location>
</feature>
<dbReference type="InterPro" id="IPR005545">
    <property type="entry name" value="YCII"/>
</dbReference>
<feature type="non-terminal residue" evidence="2">
    <location>
        <position position="112"/>
    </location>
</feature>
<dbReference type="Pfam" id="PF03795">
    <property type="entry name" value="YCII"/>
    <property type="match status" value="1"/>
</dbReference>
<dbReference type="InterPro" id="IPR051807">
    <property type="entry name" value="Sec-metab_biosynth-assoc"/>
</dbReference>
<organism evidence="2 3">
    <name type="scientific">Mycena maculata</name>
    <dbReference type="NCBI Taxonomy" id="230809"/>
    <lineage>
        <taxon>Eukaryota</taxon>
        <taxon>Fungi</taxon>
        <taxon>Dikarya</taxon>
        <taxon>Basidiomycota</taxon>
        <taxon>Agaricomycotina</taxon>
        <taxon>Agaricomycetes</taxon>
        <taxon>Agaricomycetidae</taxon>
        <taxon>Agaricales</taxon>
        <taxon>Marasmiineae</taxon>
        <taxon>Mycenaceae</taxon>
        <taxon>Mycena</taxon>
    </lineage>
</organism>
<gene>
    <name evidence="2" type="ORF">DFH07DRAFT_114827</name>
</gene>
<protein>
    <recommendedName>
        <fullName evidence="1">YCII-related domain-containing protein</fullName>
    </recommendedName>
</protein>
<dbReference type="PANTHER" id="PTHR33606:SF3">
    <property type="entry name" value="PROTEIN YCII"/>
    <property type="match status" value="1"/>
</dbReference>